<dbReference type="Gene3D" id="1.10.287.1490">
    <property type="match status" value="1"/>
</dbReference>
<feature type="coiled-coil region" evidence="1">
    <location>
        <begin position="125"/>
        <end position="166"/>
    </location>
</feature>
<accession>A0A5C5BG39</accession>
<dbReference type="InterPro" id="IPR056003">
    <property type="entry name" value="CT398_CC_hairpin"/>
</dbReference>
<comment type="caution">
    <text evidence="3">The sequence shown here is derived from an EMBL/GenBank/DDBJ whole genome shotgun (WGS) entry which is preliminary data.</text>
</comment>
<reference evidence="3 4" key="1">
    <citation type="submission" date="2019-06" db="EMBL/GenBank/DDBJ databases">
        <title>Draft genome sequence of Miniimonas arenae KCTC 19750T isolated from sea sand.</title>
        <authorList>
            <person name="Park S.-J."/>
        </authorList>
    </citation>
    <scope>NUCLEOTIDE SEQUENCE [LARGE SCALE GENOMIC DNA]</scope>
    <source>
        <strain evidence="3 4">KCTC 19750</strain>
    </source>
</reference>
<evidence type="ECO:0000259" key="2">
    <source>
        <dbReference type="Pfam" id="PF24481"/>
    </source>
</evidence>
<proteinExistence type="predicted"/>
<feature type="coiled-coil region" evidence="1">
    <location>
        <begin position="52"/>
        <end position="79"/>
    </location>
</feature>
<dbReference type="AlphaFoldDB" id="A0A5C5BG39"/>
<protein>
    <recommendedName>
        <fullName evidence="2">CT398-like coiled coil hairpin domain-containing protein</fullName>
    </recommendedName>
</protein>
<dbReference type="RefSeq" id="WP_139986182.1">
    <property type="nucleotide sequence ID" value="NZ_VENP01000008.1"/>
</dbReference>
<feature type="domain" description="CT398-like coiled coil hairpin" evidence="2">
    <location>
        <begin position="15"/>
        <end position="193"/>
    </location>
</feature>
<name>A0A5C5BG39_9MICO</name>
<dbReference type="EMBL" id="VENP01000008">
    <property type="protein sequence ID" value="TNU76353.1"/>
    <property type="molecule type" value="Genomic_DNA"/>
</dbReference>
<sequence length="244" mass="26621">MTTAPRLDQRRLLDVQALDTQLAKLAHARRSHPSIAALAELDARAGDLSRSRLLAETEVKDLRREVAKAEGDVEQVRTRRTRDQARLDAGQFGAKDSVAVIAELEALARRQSVLEDVEIEVMERLESAESALAAVDAQAEALRADVERTTAERDAALAELDRQHDEIAGRRAVAVEGIDAGLLALYEKVRKQNSGLAVLGLRGSTTEPLRLDLSLSEVSAIRSAGADEVVRSEEDGYILVRLDD</sequence>
<gene>
    <name evidence="3" type="ORF">FH969_03705</name>
</gene>
<dbReference type="OrthoDB" id="9784388at2"/>
<dbReference type="Proteomes" id="UP000313849">
    <property type="component" value="Unassembled WGS sequence"/>
</dbReference>
<keyword evidence="1" id="KW-0175">Coiled coil</keyword>
<keyword evidence="4" id="KW-1185">Reference proteome</keyword>
<evidence type="ECO:0000313" key="4">
    <source>
        <dbReference type="Proteomes" id="UP000313849"/>
    </source>
</evidence>
<evidence type="ECO:0000256" key="1">
    <source>
        <dbReference type="SAM" id="Coils"/>
    </source>
</evidence>
<organism evidence="3 4">
    <name type="scientific">Miniimonas arenae</name>
    <dbReference type="NCBI Taxonomy" id="676201"/>
    <lineage>
        <taxon>Bacteria</taxon>
        <taxon>Bacillati</taxon>
        <taxon>Actinomycetota</taxon>
        <taxon>Actinomycetes</taxon>
        <taxon>Micrococcales</taxon>
        <taxon>Beutenbergiaceae</taxon>
        <taxon>Miniimonas</taxon>
    </lineage>
</organism>
<dbReference type="Pfam" id="PF24481">
    <property type="entry name" value="CT398_CC"/>
    <property type="match status" value="1"/>
</dbReference>
<evidence type="ECO:0000313" key="3">
    <source>
        <dbReference type="EMBL" id="TNU76353.1"/>
    </source>
</evidence>